<gene>
    <name evidence="2" type="ORF">BLS_005351</name>
    <name evidence="4" type="ORF">EG327_002806</name>
    <name evidence="3" type="ORF">EG328_006745</name>
</gene>
<evidence type="ECO:0000256" key="1">
    <source>
        <dbReference type="SAM" id="MobiDB-lite"/>
    </source>
</evidence>
<evidence type="ECO:0000313" key="2">
    <source>
        <dbReference type="EMBL" id="KAE9969440.1"/>
    </source>
</evidence>
<dbReference type="Proteomes" id="UP000447873">
    <property type="component" value="Unassembled WGS sequence"/>
</dbReference>
<dbReference type="AlphaFoldDB" id="A0A8H3UG90"/>
<feature type="compositionally biased region" description="Acidic residues" evidence="1">
    <location>
        <begin position="155"/>
        <end position="165"/>
    </location>
</feature>
<keyword evidence="7" id="KW-1185">Reference proteome</keyword>
<sequence length="283" mass="32124">MLAPSWPFTTNTQYAQYIPPRPSPLSPRSANVLSPRKPWGRDTMSKQSPVDQYSKPVPQSSSSSLVSQKSSFGATKTRKNAPPAFALRGGAKPNPLMRKEGDQRERRRDLFMKKVQTGREDKRWEGRSEQILRSDYILEQRRWENERARSAPDLDIYEDEDEDETPSSSMGLLNDAAPSTPHLSHRQIEDEVDAVAQMEQQELEGLLALAAEEEDLIINTYMEEADVPSSPTRYGSDEEDYDDIFMEMVSSQEAQAQGQFGSIHTQMAQDQYHGLEDTEMDMS</sequence>
<evidence type="ECO:0000313" key="7">
    <source>
        <dbReference type="Proteomes" id="UP000490939"/>
    </source>
</evidence>
<dbReference type="Proteomes" id="UP000490939">
    <property type="component" value="Unassembled WGS sequence"/>
</dbReference>
<dbReference type="EMBL" id="WNWR01000190">
    <property type="protein sequence ID" value="KAE9989372.1"/>
    <property type="molecule type" value="Genomic_DNA"/>
</dbReference>
<evidence type="ECO:0000313" key="4">
    <source>
        <dbReference type="EMBL" id="KAE9989372.1"/>
    </source>
</evidence>
<organism evidence="2 5">
    <name type="scientific">Venturia inaequalis</name>
    <name type="common">Apple scab fungus</name>
    <dbReference type="NCBI Taxonomy" id="5025"/>
    <lineage>
        <taxon>Eukaryota</taxon>
        <taxon>Fungi</taxon>
        <taxon>Dikarya</taxon>
        <taxon>Ascomycota</taxon>
        <taxon>Pezizomycotina</taxon>
        <taxon>Dothideomycetes</taxon>
        <taxon>Pleosporomycetidae</taxon>
        <taxon>Venturiales</taxon>
        <taxon>Venturiaceae</taxon>
        <taxon>Venturia</taxon>
    </lineage>
</organism>
<feature type="compositionally biased region" description="Low complexity" evidence="1">
    <location>
        <begin position="54"/>
        <end position="71"/>
    </location>
</feature>
<evidence type="ECO:0000313" key="5">
    <source>
        <dbReference type="Proteomes" id="UP000433883"/>
    </source>
</evidence>
<comment type="caution">
    <text evidence="2">The sequence shown here is derived from an EMBL/GenBank/DDBJ whole genome shotgun (WGS) entry which is preliminary data.</text>
</comment>
<feature type="compositionally biased region" description="Basic and acidic residues" evidence="1">
    <location>
        <begin position="142"/>
        <end position="152"/>
    </location>
</feature>
<name>A0A8H3UG90_VENIN</name>
<evidence type="ECO:0000313" key="3">
    <source>
        <dbReference type="EMBL" id="KAE9985905.1"/>
    </source>
</evidence>
<feature type="region of interest" description="Disordered" evidence="1">
    <location>
        <begin position="142"/>
        <end position="184"/>
    </location>
</feature>
<dbReference type="EMBL" id="WNWQ01000368">
    <property type="protein sequence ID" value="KAE9969440.1"/>
    <property type="molecule type" value="Genomic_DNA"/>
</dbReference>
<feature type="compositionally biased region" description="Basic and acidic residues" evidence="1">
    <location>
        <begin position="97"/>
        <end position="109"/>
    </location>
</feature>
<proteinExistence type="predicted"/>
<reference evidence="2 5" key="1">
    <citation type="submission" date="2019-11" db="EMBL/GenBank/DDBJ databases">
        <title>Venturia inaequalis Genome Resource.</title>
        <authorList>
            <person name="Lichtner F.J."/>
        </authorList>
    </citation>
    <scope>NUCLEOTIDE SEQUENCE [LARGE SCALE GENOMIC DNA]</scope>
    <source>
        <strain evidence="3 6">120213</strain>
        <strain evidence="2">Bline_iso_100314</strain>
        <strain evidence="4 7">DMI_063113</strain>
    </source>
</reference>
<feature type="region of interest" description="Disordered" evidence="1">
    <location>
        <begin position="1"/>
        <end position="109"/>
    </location>
</feature>
<dbReference type="Proteomes" id="UP000433883">
    <property type="component" value="Unassembled WGS sequence"/>
</dbReference>
<dbReference type="EMBL" id="WNWS01000036">
    <property type="protein sequence ID" value="KAE9985905.1"/>
    <property type="molecule type" value="Genomic_DNA"/>
</dbReference>
<evidence type="ECO:0000313" key="6">
    <source>
        <dbReference type="Proteomes" id="UP000447873"/>
    </source>
</evidence>
<protein>
    <submittedName>
        <fullName evidence="2">Uncharacterized protein</fullName>
    </submittedName>
</protein>
<accession>A0A8H3UG90</accession>
<dbReference type="OrthoDB" id="5279705at2759"/>